<gene>
    <name evidence="3" type="ORF">GCM10023198_52740</name>
</gene>
<feature type="domain" description="WsaF N-terminal" evidence="2">
    <location>
        <begin position="165"/>
        <end position="207"/>
    </location>
</feature>
<dbReference type="InterPro" id="IPR048510">
    <property type="entry name" value="WsaF_N"/>
</dbReference>
<dbReference type="EMBL" id="BAABHM010000035">
    <property type="protein sequence ID" value="GAA4721818.1"/>
    <property type="molecule type" value="Genomic_DNA"/>
</dbReference>
<evidence type="ECO:0000259" key="2">
    <source>
        <dbReference type="Pfam" id="PF21374"/>
    </source>
</evidence>
<dbReference type="SUPFAM" id="SSF53756">
    <property type="entry name" value="UDP-Glycosyltransferase/glycogen phosphorylase"/>
    <property type="match status" value="1"/>
</dbReference>
<name>A0ABP8Y9G8_9MICO</name>
<evidence type="ECO:0000313" key="4">
    <source>
        <dbReference type="Proteomes" id="UP001500843"/>
    </source>
</evidence>
<accession>A0ABP8Y9G8</accession>
<dbReference type="Gene3D" id="3.40.50.11090">
    <property type="match status" value="1"/>
</dbReference>
<protein>
    <submittedName>
        <fullName evidence="3">Glycosyltransferase family 1 protein</fullName>
    </submittedName>
</protein>
<dbReference type="RefSeq" id="WP_253868953.1">
    <property type="nucleotide sequence ID" value="NZ_BAABHM010000035.1"/>
</dbReference>
<evidence type="ECO:0000256" key="1">
    <source>
        <dbReference type="SAM" id="MobiDB-lite"/>
    </source>
</evidence>
<organism evidence="3 4">
    <name type="scientific">Promicromonospora umidemergens</name>
    <dbReference type="NCBI Taxonomy" id="629679"/>
    <lineage>
        <taxon>Bacteria</taxon>
        <taxon>Bacillati</taxon>
        <taxon>Actinomycetota</taxon>
        <taxon>Actinomycetes</taxon>
        <taxon>Micrococcales</taxon>
        <taxon>Promicromonosporaceae</taxon>
        <taxon>Promicromonospora</taxon>
    </lineage>
</organism>
<comment type="caution">
    <text evidence="3">The sequence shown here is derived from an EMBL/GenBank/DDBJ whole genome shotgun (WGS) entry which is preliminary data.</text>
</comment>
<reference evidence="4" key="1">
    <citation type="journal article" date="2019" name="Int. J. Syst. Evol. Microbiol.">
        <title>The Global Catalogue of Microorganisms (GCM) 10K type strain sequencing project: providing services to taxonomists for standard genome sequencing and annotation.</title>
        <authorList>
            <consortium name="The Broad Institute Genomics Platform"/>
            <consortium name="The Broad Institute Genome Sequencing Center for Infectious Disease"/>
            <person name="Wu L."/>
            <person name="Ma J."/>
        </authorList>
    </citation>
    <scope>NUCLEOTIDE SEQUENCE [LARGE SCALE GENOMIC DNA]</scope>
    <source>
        <strain evidence="4">JCM 17975</strain>
    </source>
</reference>
<proteinExistence type="predicted"/>
<dbReference type="Pfam" id="PF21374">
    <property type="entry name" value="WsaF_N"/>
    <property type="match status" value="1"/>
</dbReference>
<dbReference type="Gene3D" id="3.40.50.2000">
    <property type="entry name" value="Glycogen Phosphorylase B"/>
    <property type="match status" value="1"/>
</dbReference>
<dbReference type="Proteomes" id="UP001500843">
    <property type="component" value="Unassembled WGS sequence"/>
</dbReference>
<evidence type="ECO:0000313" key="3">
    <source>
        <dbReference type="EMBL" id="GAA4721818.1"/>
    </source>
</evidence>
<sequence length="413" mass="44468">MARSRFAQTTATLRRARDVGPRGVAQRLAARAYRATGAQALDLHLDPADVVGDVPASLPVPAPRPAGGAGQDSPGLTVGWVTSPPAAGSGGHTTLFRMVEGLEARGHTCVVYLYDRHGLDIAQRTAELRRGWPGVRAEVRDARAGISGVDAVVASSWESAHVVLSYGAEPVHRLYFIQDFEPYFYPRGSEYELAAMTYRFPFRRIALGEMVAGCLRSELGQDSDLVPFGCDTRTYHLPKARMPRSGVVLYAKPDVGRRGYLLARLALERFHRTHPDQEIHVYGSPPTGLPFPVTYHGSVTPTALNELYGRVVAGLAMSFTNISLVAEEMLAAGVVPVVNDSPLSRADLPGAYVGWAEPTAEGIAVELAAAVDRPDADAYAVEVAESVTGRSWDLTQELVAQIVEDEVRRGDGA</sequence>
<feature type="region of interest" description="Disordered" evidence="1">
    <location>
        <begin position="57"/>
        <end position="84"/>
    </location>
</feature>
<keyword evidence="4" id="KW-1185">Reference proteome</keyword>